<evidence type="ECO:0000256" key="4">
    <source>
        <dbReference type="ARBA" id="ARBA00022825"/>
    </source>
</evidence>
<dbReference type="SUPFAM" id="SSF52743">
    <property type="entry name" value="Subtilisin-like"/>
    <property type="match status" value="1"/>
</dbReference>
<dbReference type="InterPro" id="IPR036852">
    <property type="entry name" value="Peptidase_S8/S53_dom_sf"/>
</dbReference>
<dbReference type="PANTHER" id="PTHR43806">
    <property type="entry name" value="PEPTIDASE S8"/>
    <property type="match status" value="1"/>
</dbReference>
<dbReference type="OrthoDB" id="206201at2759"/>
<name>A0A0L0SL13_ALLM3</name>
<evidence type="ECO:0000256" key="6">
    <source>
        <dbReference type="RuleBase" id="RU003355"/>
    </source>
</evidence>
<feature type="compositionally biased region" description="Low complexity" evidence="7">
    <location>
        <begin position="441"/>
        <end position="453"/>
    </location>
</feature>
<evidence type="ECO:0000256" key="3">
    <source>
        <dbReference type="ARBA" id="ARBA00022801"/>
    </source>
</evidence>
<organism evidence="10 11">
    <name type="scientific">Allomyces macrogynus (strain ATCC 38327)</name>
    <name type="common">Allomyces javanicus var. macrogynus</name>
    <dbReference type="NCBI Taxonomy" id="578462"/>
    <lineage>
        <taxon>Eukaryota</taxon>
        <taxon>Fungi</taxon>
        <taxon>Fungi incertae sedis</taxon>
        <taxon>Blastocladiomycota</taxon>
        <taxon>Blastocladiomycetes</taxon>
        <taxon>Blastocladiales</taxon>
        <taxon>Blastocladiaceae</taxon>
        <taxon>Allomyces</taxon>
    </lineage>
</organism>
<dbReference type="GO" id="GO:0004252">
    <property type="term" value="F:serine-type endopeptidase activity"/>
    <property type="evidence" value="ECO:0007669"/>
    <property type="project" value="UniProtKB-UniRule"/>
</dbReference>
<reference evidence="10 11" key="1">
    <citation type="submission" date="2009-11" db="EMBL/GenBank/DDBJ databases">
        <title>Annotation of Allomyces macrogynus ATCC 38327.</title>
        <authorList>
            <consortium name="The Broad Institute Genome Sequencing Platform"/>
            <person name="Russ C."/>
            <person name="Cuomo C."/>
            <person name="Burger G."/>
            <person name="Gray M.W."/>
            <person name="Holland P.W.H."/>
            <person name="King N."/>
            <person name="Lang F.B.F."/>
            <person name="Roger A.J."/>
            <person name="Ruiz-Trillo I."/>
            <person name="Young S.K."/>
            <person name="Zeng Q."/>
            <person name="Gargeya S."/>
            <person name="Fitzgerald M."/>
            <person name="Haas B."/>
            <person name="Abouelleil A."/>
            <person name="Alvarado L."/>
            <person name="Arachchi H.M."/>
            <person name="Berlin A."/>
            <person name="Chapman S.B."/>
            <person name="Gearin G."/>
            <person name="Goldberg J."/>
            <person name="Griggs A."/>
            <person name="Gujja S."/>
            <person name="Hansen M."/>
            <person name="Heiman D."/>
            <person name="Howarth C."/>
            <person name="Larimer J."/>
            <person name="Lui A."/>
            <person name="MacDonald P.J.P."/>
            <person name="McCowen C."/>
            <person name="Montmayeur A."/>
            <person name="Murphy C."/>
            <person name="Neiman D."/>
            <person name="Pearson M."/>
            <person name="Priest M."/>
            <person name="Roberts A."/>
            <person name="Saif S."/>
            <person name="Shea T."/>
            <person name="Sisk P."/>
            <person name="Stolte C."/>
            <person name="Sykes S."/>
            <person name="Wortman J."/>
            <person name="Nusbaum C."/>
            <person name="Birren B."/>
        </authorList>
    </citation>
    <scope>NUCLEOTIDE SEQUENCE [LARGE SCALE GENOMIC DNA]</scope>
    <source>
        <strain evidence="10 11">ATCC 38327</strain>
    </source>
</reference>
<dbReference type="PROSITE" id="PS00136">
    <property type="entry name" value="SUBTILASE_ASP"/>
    <property type="match status" value="1"/>
</dbReference>
<feature type="region of interest" description="Disordered" evidence="7">
    <location>
        <begin position="441"/>
        <end position="525"/>
    </location>
</feature>
<dbReference type="eggNOG" id="KOG1153">
    <property type="taxonomic scope" value="Eukaryota"/>
</dbReference>
<dbReference type="InterPro" id="IPR000209">
    <property type="entry name" value="Peptidase_S8/S53_dom"/>
</dbReference>
<comment type="similarity">
    <text evidence="1 5 6">Belongs to the peptidase S8 family.</text>
</comment>
<evidence type="ECO:0000256" key="5">
    <source>
        <dbReference type="PROSITE-ProRule" id="PRU01240"/>
    </source>
</evidence>
<dbReference type="GO" id="GO:0006508">
    <property type="term" value="P:proteolysis"/>
    <property type="evidence" value="ECO:0007669"/>
    <property type="project" value="UniProtKB-KW"/>
</dbReference>
<protein>
    <recommendedName>
        <fullName evidence="9">Peptidase S8/S53 domain-containing protein</fullName>
    </recommendedName>
</protein>
<evidence type="ECO:0000256" key="8">
    <source>
        <dbReference type="SAM" id="SignalP"/>
    </source>
</evidence>
<keyword evidence="4 5" id="KW-0720">Serine protease</keyword>
<feature type="domain" description="Peptidase S8/S53" evidence="9">
    <location>
        <begin position="140"/>
        <end position="374"/>
    </location>
</feature>
<feature type="active site" description="Charge relay system" evidence="5">
    <location>
        <position position="149"/>
    </location>
</feature>
<feature type="chain" id="PRO_5005548030" description="Peptidase S8/S53 domain-containing protein" evidence="8">
    <location>
        <begin position="23"/>
        <end position="573"/>
    </location>
</feature>
<dbReference type="FunFam" id="3.40.50.200:FF:000016">
    <property type="entry name" value="Proprotein convertase subtilisin/kexin type 9"/>
    <property type="match status" value="1"/>
</dbReference>
<proteinExistence type="inferred from homology"/>
<keyword evidence="3 5" id="KW-0378">Hydrolase</keyword>
<gene>
    <name evidence="10" type="ORF">AMAG_08236</name>
</gene>
<feature type="compositionally biased region" description="Low complexity" evidence="7">
    <location>
        <begin position="489"/>
        <end position="498"/>
    </location>
</feature>
<feature type="active site" description="Charge relay system" evidence="5">
    <location>
        <position position="179"/>
    </location>
</feature>
<dbReference type="InterPro" id="IPR034193">
    <property type="entry name" value="PCSK9_ProteinaseK-like"/>
</dbReference>
<dbReference type="VEuPathDB" id="FungiDB:AMAG_08236"/>
<dbReference type="Pfam" id="PF00082">
    <property type="entry name" value="Peptidase_S8"/>
    <property type="match status" value="1"/>
</dbReference>
<feature type="signal peptide" evidence="8">
    <location>
        <begin position="1"/>
        <end position="22"/>
    </location>
</feature>
<dbReference type="InterPro" id="IPR015500">
    <property type="entry name" value="Peptidase_S8_subtilisin-rel"/>
</dbReference>
<dbReference type="PROSITE" id="PS51892">
    <property type="entry name" value="SUBTILASE"/>
    <property type="match status" value="1"/>
</dbReference>
<dbReference type="InterPro" id="IPR050131">
    <property type="entry name" value="Peptidase_S8_subtilisin-like"/>
</dbReference>
<keyword evidence="2 5" id="KW-0645">Protease</keyword>
<evidence type="ECO:0000313" key="10">
    <source>
        <dbReference type="EMBL" id="KNE63070.1"/>
    </source>
</evidence>
<evidence type="ECO:0000256" key="2">
    <source>
        <dbReference type="ARBA" id="ARBA00022670"/>
    </source>
</evidence>
<evidence type="ECO:0000256" key="1">
    <source>
        <dbReference type="ARBA" id="ARBA00011073"/>
    </source>
</evidence>
<dbReference type="PANTHER" id="PTHR43806:SF66">
    <property type="entry name" value="SERIN ENDOPEPTIDASE"/>
    <property type="match status" value="1"/>
</dbReference>
<evidence type="ECO:0000256" key="7">
    <source>
        <dbReference type="SAM" id="MobiDB-lite"/>
    </source>
</evidence>
<dbReference type="InterPro" id="IPR023828">
    <property type="entry name" value="Peptidase_S8_Ser-AS"/>
</dbReference>
<accession>A0A0L0SL13</accession>
<evidence type="ECO:0000259" key="9">
    <source>
        <dbReference type="Pfam" id="PF00082"/>
    </source>
</evidence>
<dbReference type="Gene3D" id="3.40.50.200">
    <property type="entry name" value="Peptidase S8/S53 domain"/>
    <property type="match status" value="1"/>
</dbReference>
<dbReference type="InterPro" id="IPR023827">
    <property type="entry name" value="Peptidase_S8_Asp-AS"/>
</dbReference>
<evidence type="ECO:0000313" key="11">
    <source>
        <dbReference type="Proteomes" id="UP000054350"/>
    </source>
</evidence>
<dbReference type="EMBL" id="GG745341">
    <property type="protein sequence ID" value="KNE63070.1"/>
    <property type="molecule type" value="Genomic_DNA"/>
</dbReference>
<dbReference type="GO" id="GO:0005615">
    <property type="term" value="C:extracellular space"/>
    <property type="evidence" value="ECO:0007669"/>
    <property type="project" value="TreeGrafter"/>
</dbReference>
<dbReference type="PRINTS" id="PR00723">
    <property type="entry name" value="SUBTILISIN"/>
</dbReference>
<keyword evidence="8" id="KW-0732">Signal</keyword>
<dbReference type="CDD" id="cd04077">
    <property type="entry name" value="Peptidases_S8_PCSK9_ProteinaseK_like"/>
    <property type="match status" value="1"/>
</dbReference>
<dbReference type="OMA" id="GDDDWFM"/>
<feature type="compositionally biased region" description="Polar residues" evidence="7">
    <location>
        <begin position="454"/>
        <end position="473"/>
    </location>
</feature>
<keyword evidence="11" id="KW-1185">Reference proteome</keyword>
<feature type="region of interest" description="Disordered" evidence="7">
    <location>
        <begin position="552"/>
        <end position="573"/>
    </location>
</feature>
<dbReference type="PROSITE" id="PS00138">
    <property type="entry name" value="SUBTILASE_SER"/>
    <property type="match status" value="1"/>
</dbReference>
<sequence length="573" mass="58701">MPRSMLLAALLALILLGTSARAAPADAGQWMVELDPTVDVVAAQSAIRDFYATEGYSAPDALSTEILTIGDGFRVLSVPAGPDDEMRKRLGSVGGVSQVETEARWELHAPVVPDVPYGLVRIGHVLGDKNATVNLPKDGGDGVDIYVVDSGVDIKHPEFEGRATVIDMTGEGPVDVLGHGTHTAATCAGKSFGVAKRAHVIGIKVLGKGGFGTDSTIYAGLAAITDRVKQNPTRPAVINMSMGSKRTSDRADSIKRRAIQALTRLGIAVVVSAGNDHQDACKYTPAFVPEAITVGAIDAKDTFAGFSNYGACVDVVAPGVNIESAKANSDGKYTNMTGTSMAAPHVAGAMAVLRGLNMTLDQATQTLIASARTGEIKGQLLGTPNRLLFLNPQVLAAKKAGNATVTAVVAKSTATPGKHIVQPIPPLPSTLSASRTTTKAPVTTATPVSPPCTKSQTVVPPAQPTSQPCTKTTVIPPEEPTRAPPPTTTPCTKSSTRPVPTPAKSRCVRYRTKKPSGPAPSGAPTTTVSVAVAAAAAAAATSGSTTSAATQVAGRAAMTPVPSSAAPSQDGFY</sequence>
<dbReference type="Proteomes" id="UP000054350">
    <property type="component" value="Unassembled WGS sequence"/>
</dbReference>
<reference evidence="11" key="2">
    <citation type="submission" date="2009-11" db="EMBL/GenBank/DDBJ databases">
        <title>The Genome Sequence of Allomyces macrogynus strain ATCC 38327.</title>
        <authorList>
            <consortium name="The Broad Institute Genome Sequencing Platform"/>
            <person name="Russ C."/>
            <person name="Cuomo C."/>
            <person name="Shea T."/>
            <person name="Young S.K."/>
            <person name="Zeng Q."/>
            <person name="Koehrsen M."/>
            <person name="Haas B."/>
            <person name="Borodovsky M."/>
            <person name="Guigo R."/>
            <person name="Alvarado L."/>
            <person name="Berlin A."/>
            <person name="Borenstein D."/>
            <person name="Chen Z."/>
            <person name="Engels R."/>
            <person name="Freedman E."/>
            <person name="Gellesch M."/>
            <person name="Goldberg J."/>
            <person name="Griggs A."/>
            <person name="Gujja S."/>
            <person name="Heiman D."/>
            <person name="Hepburn T."/>
            <person name="Howarth C."/>
            <person name="Jen D."/>
            <person name="Larson L."/>
            <person name="Lewis B."/>
            <person name="Mehta T."/>
            <person name="Park D."/>
            <person name="Pearson M."/>
            <person name="Roberts A."/>
            <person name="Saif S."/>
            <person name="Shenoy N."/>
            <person name="Sisk P."/>
            <person name="Stolte C."/>
            <person name="Sykes S."/>
            <person name="Walk T."/>
            <person name="White J."/>
            <person name="Yandava C."/>
            <person name="Burger G."/>
            <person name="Gray M.W."/>
            <person name="Holland P.W.H."/>
            <person name="King N."/>
            <person name="Lang F.B.F."/>
            <person name="Roger A.J."/>
            <person name="Ruiz-Trillo I."/>
            <person name="Lander E."/>
            <person name="Nusbaum C."/>
        </authorList>
    </citation>
    <scope>NUCLEOTIDE SEQUENCE [LARGE SCALE GENOMIC DNA]</scope>
    <source>
        <strain evidence="11">ATCC 38327</strain>
    </source>
</reference>
<feature type="active site" description="Charge relay system" evidence="5">
    <location>
        <position position="340"/>
    </location>
</feature>
<dbReference type="STRING" id="578462.A0A0L0SL13"/>
<dbReference type="AlphaFoldDB" id="A0A0L0SL13"/>